<evidence type="ECO:0000256" key="3">
    <source>
        <dbReference type="ARBA" id="ARBA00022833"/>
    </source>
</evidence>
<protein>
    <submittedName>
        <fullName evidence="7">Alcohol dehydrogenase catalytic domain-containing protein</fullName>
    </submittedName>
</protein>
<evidence type="ECO:0000256" key="5">
    <source>
        <dbReference type="RuleBase" id="RU361277"/>
    </source>
</evidence>
<name>A0ABU4TRI4_9PSEU</name>
<reference evidence="7 8" key="1">
    <citation type="submission" date="2023-11" db="EMBL/GenBank/DDBJ databases">
        <title>Lentzea sokolovensis, sp. nov., Lentzea kristufkii, sp. nov., and Lentzea miocenensis, sp. nov., rare actinobacteria from Sokolov Coal Basin, Miocene lacustrine sediment, Czech Republic.</title>
        <authorList>
            <person name="Lara A."/>
            <person name="Kotroba L."/>
            <person name="Nouioui I."/>
            <person name="Neumann-Schaal M."/>
            <person name="Mast Y."/>
            <person name="Chronakova A."/>
        </authorList>
    </citation>
    <scope>NUCLEOTIDE SEQUENCE [LARGE SCALE GENOMIC DNA]</scope>
    <source>
        <strain evidence="7 8">BCCO 10_0798</strain>
    </source>
</reference>
<proteinExistence type="inferred from homology"/>
<dbReference type="PROSITE" id="PS00059">
    <property type="entry name" value="ADH_ZINC"/>
    <property type="match status" value="1"/>
</dbReference>
<comment type="similarity">
    <text evidence="5">Belongs to the zinc-containing alcohol dehydrogenase family.</text>
</comment>
<dbReference type="InterPro" id="IPR002328">
    <property type="entry name" value="ADH_Zn_CS"/>
</dbReference>
<evidence type="ECO:0000259" key="6">
    <source>
        <dbReference type="SMART" id="SM00829"/>
    </source>
</evidence>
<dbReference type="SUPFAM" id="SSF50129">
    <property type="entry name" value="GroES-like"/>
    <property type="match status" value="1"/>
</dbReference>
<evidence type="ECO:0000313" key="7">
    <source>
        <dbReference type="EMBL" id="MDX8050898.1"/>
    </source>
</evidence>
<dbReference type="SMART" id="SM00829">
    <property type="entry name" value="PKS_ER"/>
    <property type="match status" value="1"/>
</dbReference>
<evidence type="ECO:0000313" key="8">
    <source>
        <dbReference type="Proteomes" id="UP001271792"/>
    </source>
</evidence>
<evidence type="ECO:0000256" key="4">
    <source>
        <dbReference type="ARBA" id="ARBA00023002"/>
    </source>
</evidence>
<keyword evidence="4" id="KW-0560">Oxidoreductase</keyword>
<dbReference type="PANTHER" id="PTHR43401:SF2">
    <property type="entry name" value="L-THREONINE 3-DEHYDROGENASE"/>
    <property type="match status" value="1"/>
</dbReference>
<comment type="cofactor">
    <cofactor evidence="1 5">
        <name>Zn(2+)</name>
        <dbReference type="ChEBI" id="CHEBI:29105"/>
    </cofactor>
</comment>
<comment type="caution">
    <text evidence="7">The sequence shown here is derived from an EMBL/GenBank/DDBJ whole genome shotgun (WGS) entry which is preliminary data.</text>
</comment>
<dbReference type="InterPro" id="IPR050129">
    <property type="entry name" value="Zn_alcohol_dh"/>
</dbReference>
<keyword evidence="8" id="KW-1185">Reference proteome</keyword>
<dbReference type="Pfam" id="PF08240">
    <property type="entry name" value="ADH_N"/>
    <property type="match status" value="1"/>
</dbReference>
<accession>A0ABU4TRI4</accession>
<dbReference type="Gene3D" id="3.90.180.10">
    <property type="entry name" value="Medium-chain alcohol dehydrogenases, catalytic domain"/>
    <property type="match status" value="1"/>
</dbReference>
<keyword evidence="2 5" id="KW-0479">Metal-binding</keyword>
<dbReference type="InterPro" id="IPR013149">
    <property type="entry name" value="ADH-like_C"/>
</dbReference>
<gene>
    <name evidence="7" type="ORF">SK571_16030</name>
</gene>
<dbReference type="PROSITE" id="PS00065">
    <property type="entry name" value="D_2_HYDROXYACID_DH_1"/>
    <property type="match status" value="1"/>
</dbReference>
<organism evidence="7 8">
    <name type="scientific">Lentzea kristufekii</name>
    <dbReference type="NCBI Taxonomy" id="3095430"/>
    <lineage>
        <taxon>Bacteria</taxon>
        <taxon>Bacillati</taxon>
        <taxon>Actinomycetota</taxon>
        <taxon>Actinomycetes</taxon>
        <taxon>Pseudonocardiales</taxon>
        <taxon>Pseudonocardiaceae</taxon>
        <taxon>Lentzea</taxon>
    </lineage>
</organism>
<dbReference type="InterPro" id="IPR013154">
    <property type="entry name" value="ADH-like_N"/>
</dbReference>
<dbReference type="Proteomes" id="UP001271792">
    <property type="component" value="Unassembled WGS sequence"/>
</dbReference>
<evidence type="ECO:0000256" key="1">
    <source>
        <dbReference type="ARBA" id="ARBA00001947"/>
    </source>
</evidence>
<dbReference type="InterPro" id="IPR029752">
    <property type="entry name" value="D-isomer_DH_CS1"/>
</dbReference>
<sequence>MRTTTAAVLEEVGTIATRAITRPDLGPSDVLVRVLTTGICGSDLATYLGTHPYKTAPVVLGHEMCGIVEAVGAEVADLRPGQRVCSAAFSPCDACAACRTGAVNLCRDRENLSHRGWHGSFAEHVVLRRNMAFVLPDHVHPEAGAMAEPLSIAWHAACLPGDLSGRTVAVLGSGSIGLSCALVARQRSARAVVCTDLGPGKAALVTRAGADEYVDAAGGAVDGVLAHLPGGADVTFVASGHPGVLDEACAVTRPGGDVVVVSYFAGPQTCAPNPMVSAELTVRFSALSTPSDFAAVISRLASGAIDPLPLITHRFPLARAAEAMRVLEAGTGGVGKVMLHCTGEGGQR</sequence>
<dbReference type="RefSeq" id="WP_319984874.1">
    <property type="nucleotide sequence ID" value="NZ_JAXAVV010000007.1"/>
</dbReference>
<dbReference type="InterPro" id="IPR036291">
    <property type="entry name" value="NAD(P)-bd_dom_sf"/>
</dbReference>
<dbReference type="InterPro" id="IPR020843">
    <property type="entry name" value="ER"/>
</dbReference>
<evidence type="ECO:0000256" key="2">
    <source>
        <dbReference type="ARBA" id="ARBA00022723"/>
    </source>
</evidence>
<dbReference type="Gene3D" id="3.40.50.720">
    <property type="entry name" value="NAD(P)-binding Rossmann-like Domain"/>
    <property type="match status" value="1"/>
</dbReference>
<dbReference type="Pfam" id="PF00107">
    <property type="entry name" value="ADH_zinc_N"/>
    <property type="match status" value="1"/>
</dbReference>
<dbReference type="SUPFAM" id="SSF51735">
    <property type="entry name" value="NAD(P)-binding Rossmann-fold domains"/>
    <property type="match status" value="1"/>
</dbReference>
<feature type="domain" description="Enoyl reductase (ER)" evidence="6">
    <location>
        <begin position="13"/>
        <end position="339"/>
    </location>
</feature>
<dbReference type="InterPro" id="IPR011032">
    <property type="entry name" value="GroES-like_sf"/>
</dbReference>
<dbReference type="PANTHER" id="PTHR43401">
    <property type="entry name" value="L-THREONINE 3-DEHYDROGENASE"/>
    <property type="match status" value="1"/>
</dbReference>
<keyword evidence="3 5" id="KW-0862">Zinc</keyword>
<dbReference type="EMBL" id="JAXAVV010000007">
    <property type="protein sequence ID" value="MDX8050898.1"/>
    <property type="molecule type" value="Genomic_DNA"/>
</dbReference>